<gene>
    <name evidence="1" type="ORF">POREN0001_1520</name>
</gene>
<dbReference type="EMBL" id="ACNN01000024">
    <property type="protein sequence ID" value="EEN82572.1"/>
    <property type="molecule type" value="Genomic_DNA"/>
</dbReference>
<evidence type="ECO:0000313" key="2">
    <source>
        <dbReference type="Proteomes" id="UP000004295"/>
    </source>
</evidence>
<organism evidence="1 2">
    <name type="scientific">Porphyromonas endodontalis (strain ATCC 35406 / DSM 24491 / JCM 8526 / CCUG 16442 / BCRC 14492 / NCTC 13058 / HG 370)</name>
    <name type="common">Bacteroides endodontalis</name>
    <dbReference type="NCBI Taxonomy" id="553175"/>
    <lineage>
        <taxon>Bacteria</taxon>
        <taxon>Pseudomonadati</taxon>
        <taxon>Bacteroidota</taxon>
        <taxon>Bacteroidia</taxon>
        <taxon>Bacteroidales</taxon>
        <taxon>Porphyromonadaceae</taxon>
        <taxon>Porphyromonas</taxon>
    </lineage>
</organism>
<dbReference type="AlphaFoldDB" id="C3JB77"/>
<evidence type="ECO:0000313" key="1">
    <source>
        <dbReference type="EMBL" id="EEN82572.1"/>
    </source>
</evidence>
<comment type="caution">
    <text evidence="1">The sequence shown here is derived from an EMBL/GenBank/DDBJ whole genome shotgun (WGS) entry which is preliminary data.</text>
</comment>
<dbReference type="Proteomes" id="UP000004295">
    <property type="component" value="Unassembled WGS sequence"/>
</dbReference>
<sequence length="39" mass="4497">MYRSDFCPKFAAVNTKTAYTKIRKNGTKKKNRVHAFCTA</sequence>
<protein>
    <submittedName>
        <fullName evidence="1">Uncharacterized protein</fullName>
    </submittedName>
</protein>
<reference evidence="1 2" key="1">
    <citation type="submission" date="2009-04" db="EMBL/GenBank/DDBJ databases">
        <authorList>
            <person name="Sebastian Y."/>
            <person name="Madupu R."/>
            <person name="Durkin A.S."/>
            <person name="Torralba M."/>
            <person name="Methe B."/>
            <person name="Sutton G.G."/>
            <person name="Strausberg R.L."/>
            <person name="Nelson K.E."/>
        </authorList>
    </citation>
    <scope>NUCLEOTIDE SEQUENCE [LARGE SCALE GENOMIC DNA]</scope>
    <source>
        <strain evidence="2">ATCC 35406 / BCRC 14492 / JCM 8526 / NCTC 13058 / HG 370</strain>
    </source>
</reference>
<proteinExistence type="predicted"/>
<accession>C3JB77</accession>
<keyword evidence="2" id="KW-1185">Reference proteome</keyword>
<name>C3JB77_POREA</name>